<sequence>MVRVSLWYKILNIVHLSFVIFIISHFLTLPISIYIFSLLLFSLLLSFSLFLEAMTFKMCVFVDKVVIFSIFYEKTFNYNDIEDFKIGILSGKIKRKHEKSYFVFPPVKGGDLRKVEERMWK</sequence>
<keyword evidence="1" id="KW-0812">Transmembrane</keyword>
<protein>
    <recommendedName>
        <fullName evidence="4">PH domain-containing protein</fullName>
    </recommendedName>
</protein>
<accession>A0A1M5RQ73</accession>
<evidence type="ECO:0000256" key="1">
    <source>
        <dbReference type="SAM" id="Phobius"/>
    </source>
</evidence>
<reference evidence="3" key="1">
    <citation type="submission" date="2016-11" db="EMBL/GenBank/DDBJ databases">
        <authorList>
            <person name="Varghese N."/>
            <person name="Submissions S."/>
        </authorList>
    </citation>
    <scope>NUCLEOTIDE SEQUENCE [LARGE SCALE GENOMIC DNA]</scope>
    <source>
        <strain evidence="3">DSM 15807</strain>
    </source>
</reference>
<organism evidence="2 3">
    <name type="scientific">Thermosipho atlanticus DSM 15807</name>
    <dbReference type="NCBI Taxonomy" id="1123380"/>
    <lineage>
        <taxon>Bacteria</taxon>
        <taxon>Thermotogati</taxon>
        <taxon>Thermotogota</taxon>
        <taxon>Thermotogae</taxon>
        <taxon>Thermotogales</taxon>
        <taxon>Fervidobacteriaceae</taxon>
        <taxon>Thermosipho</taxon>
    </lineage>
</organism>
<evidence type="ECO:0000313" key="3">
    <source>
        <dbReference type="Proteomes" id="UP000242592"/>
    </source>
</evidence>
<gene>
    <name evidence="2" type="ORF">SAMN02745199_0552</name>
</gene>
<name>A0A1M5RQ73_9BACT</name>
<evidence type="ECO:0008006" key="4">
    <source>
        <dbReference type="Google" id="ProtNLM"/>
    </source>
</evidence>
<dbReference type="Proteomes" id="UP000242592">
    <property type="component" value="Unassembled WGS sequence"/>
</dbReference>
<dbReference type="STRING" id="1123380.SAMN02745199_0552"/>
<keyword evidence="1" id="KW-1133">Transmembrane helix</keyword>
<dbReference type="AlphaFoldDB" id="A0A1M5RQ73"/>
<evidence type="ECO:0000313" key="2">
    <source>
        <dbReference type="EMBL" id="SHH28369.1"/>
    </source>
</evidence>
<keyword evidence="3" id="KW-1185">Reference proteome</keyword>
<keyword evidence="1" id="KW-0472">Membrane</keyword>
<feature type="transmembrane region" description="Helical" evidence="1">
    <location>
        <begin position="33"/>
        <end position="51"/>
    </location>
</feature>
<feature type="transmembrane region" description="Helical" evidence="1">
    <location>
        <begin position="7"/>
        <end position="27"/>
    </location>
</feature>
<proteinExistence type="predicted"/>
<dbReference type="EMBL" id="FQXN01000002">
    <property type="protein sequence ID" value="SHH28369.1"/>
    <property type="molecule type" value="Genomic_DNA"/>
</dbReference>